<name>A0AA97F7S8_9SPHN</name>
<keyword evidence="3" id="KW-1185">Reference proteome</keyword>
<organism evidence="2 3">
    <name type="scientific">Alterisphingorhabdus coralli</name>
    <dbReference type="NCBI Taxonomy" id="3071408"/>
    <lineage>
        <taxon>Bacteria</taxon>
        <taxon>Pseudomonadati</taxon>
        <taxon>Pseudomonadota</taxon>
        <taxon>Alphaproteobacteria</taxon>
        <taxon>Sphingomonadales</taxon>
        <taxon>Sphingomonadaceae</taxon>
        <taxon>Alterisphingorhabdus (ex Yan et al. 2024)</taxon>
    </lineage>
</organism>
<dbReference type="RefSeq" id="WP_317080326.1">
    <property type="nucleotide sequence ID" value="NZ_CP136594.1"/>
</dbReference>
<dbReference type="PROSITE" id="PS51257">
    <property type="entry name" value="PROKAR_LIPOPROTEIN"/>
    <property type="match status" value="1"/>
</dbReference>
<feature type="signal peptide" evidence="1">
    <location>
        <begin position="1"/>
        <end position="17"/>
    </location>
</feature>
<feature type="chain" id="PRO_5041638081" evidence="1">
    <location>
        <begin position="18"/>
        <end position="185"/>
    </location>
</feature>
<dbReference type="EMBL" id="CP136594">
    <property type="protein sequence ID" value="WOE74095.1"/>
    <property type="molecule type" value="Genomic_DNA"/>
</dbReference>
<dbReference type="KEGG" id="acoa:RB602_09520"/>
<proteinExistence type="predicted"/>
<evidence type="ECO:0000256" key="1">
    <source>
        <dbReference type="SAM" id="SignalP"/>
    </source>
</evidence>
<dbReference type="AlphaFoldDB" id="A0AA97F7S8"/>
<gene>
    <name evidence="2" type="ORF">RB602_09520</name>
</gene>
<evidence type="ECO:0000313" key="3">
    <source>
        <dbReference type="Proteomes" id="UP001302429"/>
    </source>
</evidence>
<evidence type="ECO:0000313" key="2">
    <source>
        <dbReference type="EMBL" id="WOE74095.1"/>
    </source>
</evidence>
<reference evidence="2 3" key="1">
    <citation type="submission" date="2023-10" db="EMBL/GenBank/DDBJ databases">
        <title>Complete genome sequence of a Sphingomonadaceae bacterium.</title>
        <authorList>
            <person name="Yan C."/>
        </authorList>
    </citation>
    <scope>NUCLEOTIDE SEQUENCE [LARGE SCALE GENOMIC DNA]</scope>
    <source>
        <strain evidence="2 3">SCSIO 66989</strain>
    </source>
</reference>
<sequence>MRLVYLLLLFLILGACDDTSPATEMIDPKQDSQLKGAAKSTSNMAQQGFDAMACNRDGEAFFEHVWTRGGVGINRQATLTACNAKTKISALYETEATEVSFVLSREGCQGDIKVQVNTEGVSASRFGNSWQQLDDSLHSGWNKFSANCNLSEEEEQVDFGWFRPGFQHIIETLEQQRTLNGITDL</sequence>
<dbReference type="Proteomes" id="UP001302429">
    <property type="component" value="Chromosome"/>
</dbReference>
<keyword evidence="1" id="KW-0732">Signal</keyword>
<protein>
    <submittedName>
        <fullName evidence="2">Uncharacterized protein</fullName>
    </submittedName>
</protein>
<accession>A0AA97F7S8</accession>